<feature type="compositionally biased region" description="Basic and acidic residues" evidence="3">
    <location>
        <begin position="1039"/>
        <end position="1059"/>
    </location>
</feature>
<dbReference type="GO" id="GO:0005829">
    <property type="term" value="C:cytosol"/>
    <property type="evidence" value="ECO:0007669"/>
    <property type="project" value="TreeGrafter"/>
</dbReference>
<feature type="region of interest" description="Disordered" evidence="3">
    <location>
        <begin position="956"/>
        <end position="991"/>
    </location>
</feature>
<feature type="compositionally biased region" description="Polar residues" evidence="3">
    <location>
        <begin position="447"/>
        <end position="460"/>
    </location>
</feature>
<feature type="compositionally biased region" description="Acidic residues" evidence="3">
    <location>
        <begin position="1229"/>
        <end position="1239"/>
    </location>
</feature>
<feature type="compositionally biased region" description="Low complexity" evidence="3">
    <location>
        <begin position="1096"/>
        <end position="1161"/>
    </location>
</feature>
<keyword evidence="2" id="KW-0131">Cell cycle</keyword>
<feature type="region of interest" description="Disordered" evidence="3">
    <location>
        <begin position="447"/>
        <end position="473"/>
    </location>
</feature>
<feature type="region of interest" description="Disordered" evidence="3">
    <location>
        <begin position="1268"/>
        <end position="1322"/>
    </location>
</feature>
<dbReference type="Pfam" id="PF04499">
    <property type="entry name" value="SAPS"/>
    <property type="match status" value="1"/>
</dbReference>
<comment type="similarity">
    <text evidence="1">Belongs to the SAPS family.</text>
</comment>
<evidence type="ECO:0000256" key="3">
    <source>
        <dbReference type="SAM" id="MobiDB-lite"/>
    </source>
</evidence>
<feature type="compositionally biased region" description="Polar residues" evidence="3">
    <location>
        <begin position="647"/>
        <end position="661"/>
    </location>
</feature>
<gene>
    <name evidence="4" type="ORF">FGG08_001336</name>
</gene>
<keyword evidence="5" id="KW-1185">Reference proteome</keyword>
<dbReference type="PANTHER" id="PTHR12634:SF8">
    <property type="entry name" value="FIERY MOUNTAIN, ISOFORM D"/>
    <property type="match status" value="1"/>
</dbReference>
<proteinExistence type="inferred from homology"/>
<evidence type="ECO:0008006" key="6">
    <source>
        <dbReference type="Google" id="ProtNLM"/>
    </source>
</evidence>
<reference evidence="4" key="1">
    <citation type="submission" date="2021-03" db="EMBL/GenBank/DDBJ databases">
        <title>Comparative genomics and phylogenomic investigation of the class Geoglossomycetes provide insights into ecological specialization and systematics.</title>
        <authorList>
            <person name="Melie T."/>
            <person name="Pirro S."/>
            <person name="Miller A.N."/>
            <person name="Quandt A."/>
        </authorList>
    </citation>
    <scope>NUCLEOTIDE SEQUENCE</scope>
    <source>
        <strain evidence="4">GBOQ0MN5Z8</strain>
    </source>
</reference>
<feature type="compositionally biased region" description="Low complexity" evidence="3">
    <location>
        <begin position="1268"/>
        <end position="1286"/>
    </location>
</feature>
<dbReference type="EMBL" id="JAGHQL010000017">
    <property type="protein sequence ID" value="KAH0544564.1"/>
    <property type="molecule type" value="Genomic_DNA"/>
</dbReference>
<organism evidence="4 5">
    <name type="scientific">Glutinoglossum americanum</name>
    <dbReference type="NCBI Taxonomy" id="1670608"/>
    <lineage>
        <taxon>Eukaryota</taxon>
        <taxon>Fungi</taxon>
        <taxon>Dikarya</taxon>
        <taxon>Ascomycota</taxon>
        <taxon>Pezizomycotina</taxon>
        <taxon>Geoglossomycetes</taxon>
        <taxon>Geoglossales</taxon>
        <taxon>Geoglossaceae</taxon>
        <taxon>Glutinoglossum</taxon>
    </lineage>
</organism>
<dbReference type="InterPro" id="IPR007587">
    <property type="entry name" value="SAPS"/>
</dbReference>
<feature type="compositionally biased region" description="Pro residues" evidence="3">
    <location>
        <begin position="1020"/>
        <end position="1034"/>
    </location>
</feature>
<feature type="region of interest" description="Disordered" evidence="3">
    <location>
        <begin position="615"/>
        <end position="673"/>
    </location>
</feature>
<feature type="compositionally biased region" description="Basic and acidic residues" evidence="3">
    <location>
        <begin position="663"/>
        <end position="672"/>
    </location>
</feature>
<feature type="region of interest" description="Disordered" evidence="3">
    <location>
        <begin position="690"/>
        <end position="722"/>
    </location>
</feature>
<sequence length="1322" mass="145224">MFWRFGGYANISTLDTLLDKPDVTLEELLDESDLIQELKQHNSKLIEFIRDESRLRRLLEYVIAPKPYNLDEDEEVSDVPNYGVDGGHTRRQSKGKFKLYNLSEEEREEEEKKRLKYAYISCEVLSSETWSISESLMENQHHLRHFWEFLKREPPLDALQAGYFTKVNETLLDKKTEEMLEFFKTLENAVPNMLQHVDCPMVMDLLLKIISLEKAEGGQGIVDWLHSQNLIPILLSYLSPEHSSATQTSAGDFLKAIITISANASQNEQSCIGPNDLTRQLVSEPCISTLTTEMLHGGNPLTVGVGIIIEVIRKNNSDYDPDIGAADSPPSGRDPIYLGTLLRLFAQHVPDFMGLILSPNHTVINGDGTTAVKRRELKAAFGEKIEPLGFDRFKTCELMAELLHCSNMGLLNERGSERYVKERDRERERLKQEGGFSAIREVHSNSTDFTEDSTGYQNGMSPPYRFGSGSPEEIRRPDLQNVDEEEGFEDVGVSGALVEEVRDDFDERQDPEINSKASGMSKPVKTIHVPVIDEDEFVDEPLSSPRVVPKPAHDAVEQEVALQLPHTSGEEPLSPTSAGLTAQVGGLDLDNDTIMTSPSVSCPDEDRREGLIESAVPLPPGIINSDSSNTGTTSPPNTEGNHHGIVDQNSLILTPDSSTPRDLSPHSEDHPEPLFASRLDQSQLAATLDADPQRQVGAGDSQETIDTTLGEEGDSIRSVLMSGNDTDNSFGPFVETDIDGKPVVGDFLKMMFVEHRVVPTILDFFFRFPWNNFLHNVVYDVVQQVFNGPMDRGYNRTLAVDLFETGRITERIVEGQRQSDTAQEKSNMRLGYMGHLTLIAEEVVKFTERHPPELLSQVVLDKVMDREWIDYVEQTLAETRERDNAILGGVRPDVSLGPRQAVMSAVNAAQAFGNGASASLASAGLAGVGGVGLDPIDIVNGNSVMGSSFNLGGGLVSGFGNSSDEEDEEMEEDHDEEGGRIGAPSGSDQFSRYVPQEIGSVDRFGSLEEDEDPGFSAIPPNAPPPPPPLNLPPPRARRRFEARLARHKQNQERETHSGQEELLTSQPGVSVEFTQIEEGRFTIESDDGDADDFGPDADVQPSLLSSFQRFFRSSGKPSSLPNPSHNHPLFTPGSWSSLSSQTQSLPSSAATTTAPTGAQPTTEEDADLGLTKCQQSSSSDDETDAFDGKTLSPRRPSTTEAVRREVLEAEDDEDGYDGDVVDFGREKADEAEEEEEREDLVEIKPPRKGLLLETSSLPSLHFALGAAEKTAGEPAAANESTTSSSAVGEGDAWSGHDENSSIPIEQAIPLPLSPPIRETSSF</sequence>
<accession>A0A9P8I756</accession>
<evidence type="ECO:0000313" key="5">
    <source>
        <dbReference type="Proteomes" id="UP000698800"/>
    </source>
</evidence>
<evidence type="ECO:0000313" key="4">
    <source>
        <dbReference type="EMBL" id="KAH0544564.1"/>
    </source>
</evidence>
<feature type="compositionally biased region" description="Acidic residues" evidence="3">
    <location>
        <begin position="1208"/>
        <end position="1220"/>
    </location>
</feature>
<dbReference type="PANTHER" id="PTHR12634">
    <property type="entry name" value="SIT4 YEAST -ASSOCIATING PROTEIN-RELATED"/>
    <property type="match status" value="1"/>
</dbReference>
<dbReference type="Proteomes" id="UP000698800">
    <property type="component" value="Unassembled WGS sequence"/>
</dbReference>
<dbReference type="OrthoDB" id="295029at2759"/>
<feature type="compositionally biased region" description="Acidic residues" evidence="3">
    <location>
        <begin position="963"/>
        <end position="976"/>
    </location>
</feature>
<feature type="compositionally biased region" description="Low complexity" evidence="3">
    <location>
        <begin position="624"/>
        <end position="639"/>
    </location>
</feature>
<comment type="caution">
    <text evidence="4">The sequence shown here is derived from an EMBL/GenBank/DDBJ whole genome shotgun (WGS) entry which is preliminary data.</text>
</comment>
<evidence type="ECO:0000256" key="1">
    <source>
        <dbReference type="ARBA" id="ARBA00006180"/>
    </source>
</evidence>
<name>A0A9P8I756_9PEZI</name>
<protein>
    <recommendedName>
        <fullName evidence="6">Extragenic suppressor of kinetochore protein 1</fullName>
    </recommendedName>
</protein>
<dbReference type="GO" id="GO:0019888">
    <property type="term" value="F:protein phosphatase regulator activity"/>
    <property type="evidence" value="ECO:0007669"/>
    <property type="project" value="TreeGrafter"/>
</dbReference>
<feature type="compositionally biased region" description="Acidic residues" evidence="3">
    <location>
        <begin position="1084"/>
        <end position="1095"/>
    </location>
</feature>
<dbReference type="GO" id="GO:0005634">
    <property type="term" value="C:nucleus"/>
    <property type="evidence" value="ECO:0007669"/>
    <property type="project" value="TreeGrafter"/>
</dbReference>
<dbReference type="GO" id="GO:0019903">
    <property type="term" value="F:protein phosphatase binding"/>
    <property type="evidence" value="ECO:0007669"/>
    <property type="project" value="InterPro"/>
</dbReference>
<evidence type="ECO:0000256" key="2">
    <source>
        <dbReference type="ARBA" id="ARBA00023306"/>
    </source>
</evidence>
<feature type="region of interest" description="Disordered" evidence="3">
    <location>
        <begin position="1006"/>
        <end position="1245"/>
    </location>
</feature>